<gene>
    <name evidence="1" type="ORF">QBC40DRAFT_47848</name>
</gene>
<name>A0AAN6XK24_9PEZI</name>
<dbReference type="Proteomes" id="UP001303160">
    <property type="component" value="Unassembled WGS sequence"/>
</dbReference>
<comment type="caution">
    <text evidence="1">The sequence shown here is derived from an EMBL/GenBank/DDBJ whole genome shotgun (WGS) entry which is preliminary data.</text>
</comment>
<reference evidence="1" key="1">
    <citation type="journal article" date="2023" name="Mol. Phylogenet. Evol.">
        <title>Genome-scale phylogeny and comparative genomics of the fungal order Sordariales.</title>
        <authorList>
            <person name="Hensen N."/>
            <person name="Bonometti L."/>
            <person name="Westerberg I."/>
            <person name="Brannstrom I.O."/>
            <person name="Guillou S."/>
            <person name="Cros-Aarteil S."/>
            <person name="Calhoun S."/>
            <person name="Haridas S."/>
            <person name="Kuo A."/>
            <person name="Mondo S."/>
            <person name="Pangilinan J."/>
            <person name="Riley R."/>
            <person name="LaButti K."/>
            <person name="Andreopoulos B."/>
            <person name="Lipzen A."/>
            <person name="Chen C."/>
            <person name="Yan M."/>
            <person name="Daum C."/>
            <person name="Ng V."/>
            <person name="Clum A."/>
            <person name="Steindorff A."/>
            <person name="Ohm R.A."/>
            <person name="Martin F."/>
            <person name="Silar P."/>
            <person name="Natvig D.O."/>
            <person name="Lalanne C."/>
            <person name="Gautier V."/>
            <person name="Ament-Velasquez S.L."/>
            <person name="Kruys A."/>
            <person name="Hutchinson M.I."/>
            <person name="Powell A.J."/>
            <person name="Barry K."/>
            <person name="Miller A.N."/>
            <person name="Grigoriev I.V."/>
            <person name="Debuchy R."/>
            <person name="Gladieux P."/>
            <person name="Hiltunen Thoren M."/>
            <person name="Johannesson H."/>
        </authorList>
    </citation>
    <scope>NUCLEOTIDE SEQUENCE</scope>
    <source>
        <strain evidence="1">CBS 315.58</strain>
    </source>
</reference>
<organism evidence="1 2">
    <name type="scientific">Triangularia verruculosa</name>
    <dbReference type="NCBI Taxonomy" id="2587418"/>
    <lineage>
        <taxon>Eukaryota</taxon>
        <taxon>Fungi</taxon>
        <taxon>Dikarya</taxon>
        <taxon>Ascomycota</taxon>
        <taxon>Pezizomycotina</taxon>
        <taxon>Sordariomycetes</taxon>
        <taxon>Sordariomycetidae</taxon>
        <taxon>Sordariales</taxon>
        <taxon>Podosporaceae</taxon>
        <taxon>Triangularia</taxon>
    </lineage>
</organism>
<keyword evidence="2" id="KW-1185">Reference proteome</keyword>
<reference evidence="1" key="2">
    <citation type="submission" date="2023-05" db="EMBL/GenBank/DDBJ databases">
        <authorList>
            <consortium name="Lawrence Berkeley National Laboratory"/>
            <person name="Steindorff A."/>
            <person name="Hensen N."/>
            <person name="Bonometti L."/>
            <person name="Westerberg I."/>
            <person name="Brannstrom I.O."/>
            <person name="Guillou S."/>
            <person name="Cros-Aarteil S."/>
            <person name="Calhoun S."/>
            <person name="Haridas S."/>
            <person name="Kuo A."/>
            <person name="Mondo S."/>
            <person name="Pangilinan J."/>
            <person name="Riley R."/>
            <person name="Labutti K."/>
            <person name="Andreopoulos B."/>
            <person name="Lipzen A."/>
            <person name="Chen C."/>
            <person name="Yanf M."/>
            <person name="Daum C."/>
            <person name="Ng V."/>
            <person name="Clum A."/>
            <person name="Ohm R."/>
            <person name="Martin F."/>
            <person name="Silar P."/>
            <person name="Natvig D."/>
            <person name="Lalanne C."/>
            <person name="Gautier V."/>
            <person name="Ament-Velasquez S.L."/>
            <person name="Kruys A."/>
            <person name="Hutchinson M.I."/>
            <person name="Powell A.J."/>
            <person name="Barry K."/>
            <person name="Miller A.N."/>
            <person name="Grigoriev I.V."/>
            <person name="Debuchy R."/>
            <person name="Gladieux P."/>
            <person name="Thoren M.H."/>
            <person name="Johannesson H."/>
        </authorList>
    </citation>
    <scope>NUCLEOTIDE SEQUENCE</scope>
    <source>
        <strain evidence="1">CBS 315.58</strain>
    </source>
</reference>
<sequence length="112" mass="12826">MAWQGRSQSCSSPSLIRTKLDLLLNMSDQRGMFLTIPSSRDGNRQHKSSPVVHGTMISTIPSRCISPERLNDLLTKKFPCGNYDVDVTQNVYQIRAPSLLNEFEIFNKQRRR</sequence>
<accession>A0AAN6XK24</accession>
<protein>
    <submittedName>
        <fullName evidence="1">Uncharacterized protein</fullName>
    </submittedName>
</protein>
<proteinExistence type="predicted"/>
<dbReference type="AlphaFoldDB" id="A0AAN6XK24"/>
<evidence type="ECO:0000313" key="2">
    <source>
        <dbReference type="Proteomes" id="UP001303160"/>
    </source>
</evidence>
<evidence type="ECO:0000313" key="1">
    <source>
        <dbReference type="EMBL" id="KAK4201885.1"/>
    </source>
</evidence>
<dbReference type="EMBL" id="MU863902">
    <property type="protein sequence ID" value="KAK4201885.1"/>
    <property type="molecule type" value="Genomic_DNA"/>
</dbReference>